<protein>
    <recommendedName>
        <fullName evidence="1">MOSC domain-containing protein</fullName>
    </recommendedName>
</protein>
<dbReference type="Pfam" id="PF03476">
    <property type="entry name" value="MOSC_N"/>
    <property type="match status" value="1"/>
</dbReference>
<sequence length="324" mass="36318">MPLKMITAACDPAPLATSSSDKWTVSALYTYPIKSCQPTSLSSSLVSETGLLYDRLWMLTDAKSGRFVTQRQVPQLALIKVVIDTKSGTLGLSAPSMSTTLCLPLHPQPGVDLGEQYKVRVWYDDVYGRCCGETAQAWLTTFVGKPIRLLYKDSTETRLVSRYLPDDETCHLPPQSGFADVFPFHIITDTSLDHANQHVPLPLTHHHFRPNIVLSATDSDAHPYDEETWKRIEFDAPEDKNWSMFVTSRTPRCTMPNVDLSAGTMRTDREPMKSLRKFRCTDPGKPTYVCFGMQATPQHAGQVIRLGQTVTVRERGFHSLTQPL</sequence>
<feature type="domain" description="MOSC" evidence="1">
    <location>
        <begin position="158"/>
        <end position="313"/>
    </location>
</feature>
<dbReference type="GO" id="GO:0003824">
    <property type="term" value="F:catalytic activity"/>
    <property type="evidence" value="ECO:0007669"/>
    <property type="project" value="InterPro"/>
</dbReference>
<evidence type="ECO:0000313" key="3">
    <source>
        <dbReference type="Proteomes" id="UP001140074"/>
    </source>
</evidence>
<dbReference type="Pfam" id="PF03473">
    <property type="entry name" value="MOSC"/>
    <property type="match status" value="1"/>
</dbReference>
<dbReference type="PANTHER" id="PTHR14237:SF19">
    <property type="entry name" value="MITOCHONDRIAL AMIDOXIME REDUCING COMPONENT 1"/>
    <property type="match status" value="1"/>
</dbReference>
<proteinExistence type="predicted"/>
<dbReference type="GO" id="GO:0030170">
    <property type="term" value="F:pyridoxal phosphate binding"/>
    <property type="evidence" value="ECO:0007669"/>
    <property type="project" value="InterPro"/>
</dbReference>
<evidence type="ECO:0000313" key="2">
    <source>
        <dbReference type="EMBL" id="KAJ2861416.1"/>
    </source>
</evidence>
<keyword evidence="3" id="KW-1185">Reference proteome</keyword>
<gene>
    <name evidence="2" type="ORF">GGH94_004923</name>
</gene>
<organism evidence="2 3">
    <name type="scientific">Coemansia aciculifera</name>
    <dbReference type="NCBI Taxonomy" id="417176"/>
    <lineage>
        <taxon>Eukaryota</taxon>
        <taxon>Fungi</taxon>
        <taxon>Fungi incertae sedis</taxon>
        <taxon>Zoopagomycota</taxon>
        <taxon>Kickxellomycotina</taxon>
        <taxon>Kickxellomycetes</taxon>
        <taxon>Kickxellales</taxon>
        <taxon>Kickxellaceae</taxon>
        <taxon>Coemansia</taxon>
    </lineage>
</organism>
<comment type="caution">
    <text evidence="2">The sequence shown here is derived from an EMBL/GenBank/DDBJ whole genome shotgun (WGS) entry which is preliminary data.</text>
</comment>
<dbReference type="Proteomes" id="UP001140074">
    <property type="component" value="Unassembled WGS sequence"/>
</dbReference>
<name>A0A9W8IH66_9FUNG</name>
<evidence type="ECO:0000259" key="1">
    <source>
        <dbReference type="PROSITE" id="PS51340"/>
    </source>
</evidence>
<dbReference type="PROSITE" id="PS51340">
    <property type="entry name" value="MOSC"/>
    <property type="match status" value="1"/>
</dbReference>
<dbReference type="AlphaFoldDB" id="A0A9W8IH66"/>
<dbReference type="PANTHER" id="PTHR14237">
    <property type="entry name" value="MOLYBDOPTERIN COFACTOR SULFURASE MOSC"/>
    <property type="match status" value="1"/>
</dbReference>
<dbReference type="InterPro" id="IPR005303">
    <property type="entry name" value="MOCOS_middle"/>
</dbReference>
<reference evidence="2" key="1">
    <citation type="submission" date="2022-07" db="EMBL/GenBank/DDBJ databases">
        <title>Phylogenomic reconstructions and comparative analyses of Kickxellomycotina fungi.</title>
        <authorList>
            <person name="Reynolds N.K."/>
            <person name="Stajich J.E."/>
            <person name="Barry K."/>
            <person name="Grigoriev I.V."/>
            <person name="Crous P."/>
            <person name="Smith M.E."/>
        </authorList>
    </citation>
    <scope>NUCLEOTIDE SEQUENCE</scope>
    <source>
        <strain evidence="2">RSA 476</strain>
    </source>
</reference>
<dbReference type="SUPFAM" id="SSF141673">
    <property type="entry name" value="MOSC N-terminal domain-like"/>
    <property type="match status" value="1"/>
</dbReference>
<dbReference type="EMBL" id="JANBUY010000225">
    <property type="protein sequence ID" value="KAJ2861416.1"/>
    <property type="molecule type" value="Genomic_DNA"/>
</dbReference>
<accession>A0A9W8IH66</accession>
<dbReference type="InterPro" id="IPR005302">
    <property type="entry name" value="MoCF_Sase_C"/>
</dbReference>
<dbReference type="GO" id="GO:0030151">
    <property type="term" value="F:molybdenum ion binding"/>
    <property type="evidence" value="ECO:0007669"/>
    <property type="project" value="InterPro"/>
</dbReference>